<gene>
    <name evidence="1" type="ORF">ACOLOM_LOCUS7596</name>
</gene>
<dbReference type="Proteomes" id="UP000789525">
    <property type="component" value="Unassembled WGS sequence"/>
</dbReference>
<sequence length="1067" mass="119516">AVYGCQVRPTYPDAPSSYPGSRAAELRSGVQDLTPAQARRTRNSTIFRPTNSEIDPTADPSPRRRRTFDTSAFAPGDLFTPDARRDLFAPVGRADSYNPLANPLPGITRRNAQPQPGNQSRPISIASTPRTPQRRPQSPGGGDDNQRPPTPPEDEEDLRLLRLVRALGTSLGDILGPALTRLIENQDHREPVNRTNESSTKIKDPTPFDGTNAAKIRIFVDECQVAFRARPRTYADDRAKINFALQYLSGAALALFSPYLKLQEAELPLALVNWDDFVQALKNNFGYANAELQAQSKLTSLKMEEKHKASRYIIDFTRLAEDTGWGGNPARIQGQDFQFERQLEQRQFQQLFFKQFRRKEEEERQQQQLEFKFHLEHVEFSQRRNSGGNSGKAKNKPDISKHLQENGKLKADERQRRIANNLCLFCGGKDHKRADCPVLKAKEAKARAAAVSASGSGTPTSSPEAKNYAVAGTQPSVPPAPTATPRTPPIAPSPDLRPTSSHPDQTSLRAAAARIDVRFIGGAAFSLVSRQSVFTSALHFRDSAALAEARLRAASTADDQEEYDHLRKVIPVGYHDFLDVFSKKKSDVLPEHTRFDHKIELEDGTTPPFGPIYSLSEVEQVALKELSWPQQNHQEGPIPSSSNTQSHRPPPDGPDVHENGSPRRLQSHPDRGRRGMEDRLPDSTAHPAHPEAHGPGKQLIVETDASDYAIAGIISIVTSDPGSPDHPDIHPIAFHSRTLSATERNYDTHDKELLAIFECFTIWRHYLEGAELPIDVVTDHNNLTYFSTTKMLTRRQARWSEYLCTFNLLIRFRPGRLGGKPDALTRRSDVYPKRGDSGYASVNPQNFRPIFGSEQLQASLRATALYPAALRAVTLMDFESLRSDIISGLKTDSFAQSILSQLPSNPHPKWSLSESGLLYHLGRVYVPDSGDLRLRVLSTYHDHPISGHYGQNKTYSLIKREYYWPELRTDTNSYIRSCVSCKRNKPQRHKPYGLLRPLPVLERPWHSISMDFIEELPASGEFNSILVVVDRLSKQSIFIPTTTRADSQELARLFVKHVFSKHGVPSH</sequence>
<reference evidence="1" key="1">
    <citation type="submission" date="2021-06" db="EMBL/GenBank/DDBJ databases">
        <authorList>
            <person name="Kallberg Y."/>
            <person name="Tangrot J."/>
            <person name="Rosling A."/>
        </authorList>
    </citation>
    <scope>NUCLEOTIDE SEQUENCE</scope>
    <source>
        <strain evidence="1">CL356</strain>
    </source>
</reference>
<feature type="non-terminal residue" evidence="1">
    <location>
        <position position="1"/>
    </location>
</feature>
<comment type="caution">
    <text evidence="1">The sequence shown here is derived from an EMBL/GenBank/DDBJ whole genome shotgun (WGS) entry which is preliminary data.</text>
</comment>
<evidence type="ECO:0000313" key="1">
    <source>
        <dbReference type="EMBL" id="CAG8629831.1"/>
    </source>
</evidence>
<protein>
    <submittedName>
        <fullName evidence="1">4306_t:CDS:1</fullName>
    </submittedName>
</protein>
<evidence type="ECO:0000313" key="2">
    <source>
        <dbReference type="Proteomes" id="UP000789525"/>
    </source>
</evidence>
<accession>A0ACA9N311</accession>
<name>A0ACA9N311_9GLOM</name>
<proteinExistence type="predicted"/>
<feature type="non-terminal residue" evidence="1">
    <location>
        <position position="1067"/>
    </location>
</feature>
<dbReference type="EMBL" id="CAJVPT010017913">
    <property type="protein sequence ID" value="CAG8629831.1"/>
    <property type="molecule type" value="Genomic_DNA"/>
</dbReference>
<keyword evidence="2" id="KW-1185">Reference proteome</keyword>
<organism evidence="1 2">
    <name type="scientific">Acaulospora colombiana</name>
    <dbReference type="NCBI Taxonomy" id="27376"/>
    <lineage>
        <taxon>Eukaryota</taxon>
        <taxon>Fungi</taxon>
        <taxon>Fungi incertae sedis</taxon>
        <taxon>Mucoromycota</taxon>
        <taxon>Glomeromycotina</taxon>
        <taxon>Glomeromycetes</taxon>
        <taxon>Diversisporales</taxon>
        <taxon>Acaulosporaceae</taxon>
        <taxon>Acaulospora</taxon>
    </lineage>
</organism>